<gene>
    <name evidence="2" type="ORF">RM705_13330</name>
</gene>
<evidence type="ECO:0000313" key="2">
    <source>
        <dbReference type="EMBL" id="MDT0395669.1"/>
    </source>
</evidence>
<reference evidence="3" key="1">
    <citation type="submission" date="2023-07" db="EMBL/GenBank/DDBJ databases">
        <title>30 novel species of actinomycetes from the DSMZ collection.</title>
        <authorList>
            <person name="Nouioui I."/>
        </authorList>
    </citation>
    <scope>NUCLEOTIDE SEQUENCE [LARGE SCALE GENOMIC DNA]</scope>
    <source>
        <strain evidence="3">DSM 41636</strain>
    </source>
</reference>
<proteinExistence type="predicted"/>
<evidence type="ECO:0000256" key="1">
    <source>
        <dbReference type="SAM" id="Phobius"/>
    </source>
</evidence>
<keyword evidence="1" id="KW-1133">Transmembrane helix</keyword>
<keyword evidence="3" id="KW-1185">Reference proteome</keyword>
<keyword evidence="1" id="KW-0472">Membrane</keyword>
<evidence type="ECO:0000313" key="3">
    <source>
        <dbReference type="Proteomes" id="UP001183881"/>
    </source>
</evidence>
<comment type="caution">
    <text evidence="2">The sequence shown here is derived from an EMBL/GenBank/DDBJ whole genome shotgun (WGS) entry which is preliminary data.</text>
</comment>
<sequence length="141" mass="15821">MSIAFRRTLLALPALVGLYTGGWAYFAPEHWYENFPGFGFSWLPQLGPYNMHLAKDDGAMFLALGVLSLLAIRYAHTGLVVLITASVWLVFNVLHLVFHMQHLYVYDTTDKVLNAVLLSLLVVCNAALFVPVRNPSREQGR</sequence>
<organism evidence="2 3">
    <name type="scientific">Streptomyces edwardsiae</name>
    <dbReference type="NCBI Taxonomy" id="3075527"/>
    <lineage>
        <taxon>Bacteria</taxon>
        <taxon>Bacillati</taxon>
        <taxon>Actinomycetota</taxon>
        <taxon>Actinomycetes</taxon>
        <taxon>Kitasatosporales</taxon>
        <taxon>Streptomycetaceae</taxon>
        <taxon>Streptomyces</taxon>
    </lineage>
</organism>
<dbReference type="EMBL" id="JAVRFA010000012">
    <property type="protein sequence ID" value="MDT0395669.1"/>
    <property type="molecule type" value="Genomic_DNA"/>
</dbReference>
<protein>
    <submittedName>
        <fullName evidence="2">Uncharacterized protein</fullName>
    </submittedName>
</protein>
<dbReference type="RefSeq" id="WP_311643995.1">
    <property type="nucleotide sequence ID" value="NZ_JAVRFA010000012.1"/>
</dbReference>
<accession>A0ABU2PXG3</accession>
<feature type="transmembrane region" description="Helical" evidence="1">
    <location>
        <begin position="58"/>
        <end position="75"/>
    </location>
</feature>
<dbReference type="Proteomes" id="UP001183881">
    <property type="component" value="Unassembled WGS sequence"/>
</dbReference>
<name>A0ABU2PXG3_9ACTN</name>
<feature type="transmembrane region" description="Helical" evidence="1">
    <location>
        <begin position="80"/>
        <end position="100"/>
    </location>
</feature>
<feature type="transmembrane region" description="Helical" evidence="1">
    <location>
        <begin position="112"/>
        <end position="132"/>
    </location>
</feature>
<keyword evidence="1" id="KW-0812">Transmembrane</keyword>